<sequence>MTPDFDVAVVGAGIAGNVVARQLANAGREVVLIERGETPGSKNLSGGVLFGRGLEEVFDGAPVERRITRHVLQTLKAEASVGLDYADARLGSPANAVSVLRAKLDPWLASRAEEAGATVLTGVRVDSVLRDEGRVVGVRAGEDDLTARVVVAADGINSFVAKDAGLRGPDDPAHLGLGVKAVVALPRTVLADRFRLAGDEGASYAVVGDATLGVPGGGFLYTNLDSVSVGIVVRLDALAASGRSSAEVFEHFCDHPFVGGLLQGGEVVEYGAHLVAEGGLRGLGGLVGDGIVAVGDAAGLTINTGLTIRGMDLAAASGLAAARAIEAALAASDVSKASLDAYRRDLMSGVVGRDLTTYARTPGVLARPRLYDDYGRLLADALRGAFAHDGTPRRPLRSVVRGALKGSGVRAKDLVGDLWAGVRGL</sequence>
<keyword evidence="5" id="KW-0560">Oxidoreductase</keyword>
<dbReference type="PANTHER" id="PTHR43624:SF2">
    <property type="entry name" value="ELECTRON TRANSFER FLAVOPROTEIN-QUINONE OXIDOREDUCTASE YDIS-RELATED"/>
    <property type="match status" value="1"/>
</dbReference>
<dbReference type="InterPro" id="IPR002938">
    <property type="entry name" value="FAD-bd"/>
</dbReference>
<gene>
    <name evidence="8" type="ORF">ET996_08765</name>
</gene>
<comment type="similarity">
    <text evidence="2">Belongs to the ETF-QO/FixC family.</text>
</comment>
<dbReference type="InterPro" id="IPR049398">
    <property type="entry name" value="ETF-QO/FixC_UQ-bd"/>
</dbReference>
<evidence type="ECO:0000256" key="4">
    <source>
        <dbReference type="ARBA" id="ARBA00022827"/>
    </source>
</evidence>
<dbReference type="Gene3D" id="3.50.50.60">
    <property type="entry name" value="FAD/NAD(P)-binding domain"/>
    <property type="match status" value="1"/>
</dbReference>
<proteinExistence type="inferred from homology"/>
<name>A0A4Q9KLP4_PROTD</name>
<dbReference type="InterPro" id="IPR039651">
    <property type="entry name" value="FixC-like"/>
</dbReference>
<feature type="domain" description="ETF-QO/FixC ubiquinone-binding" evidence="7">
    <location>
        <begin position="215"/>
        <end position="273"/>
    </location>
</feature>
<dbReference type="Proteomes" id="UP000291933">
    <property type="component" value="Unassembled WGS sequence"/>
</dbReference>
<evidence type="ECO:0000259" key="7">
    <source>
        <dbReference type="Pfam" id="PF21162"/>
    </source>
</evidence>
<protein>
    <submittedName>
        <fullName evidence="8">FAD-dependent oxidoreductase</fullName>
    </submittedName>
</protein>
<dbReference type="InterPro" id="IPR036188">
    <property type="entry name" value="FAD/NAD-bd_sf"/>
</dbReference>
<dbReference type="SUPFAM" id="SSF54373">
    <property type="entry name" value="FAD-linked reductases, C-terminal domain"/>
    <property type="match status" value="1"/>
</dbReference>
<accession>A0A4Q9KLP4</accession>
<dbReference type="Pfam" id="PF21162">
    <property type="entry name" value="ETFQO_UQ-bd"/>
    <property type="match status" value="1"/>
</dbReference>
<evidence type="ECO:0000259" key="6">
    <source>
        <dbReference type="Pfam" id="PF01494"/>
    </source>
</evidence>
<keyword evidence="3" id="KW-0285">Flavoprotein</keyword>
<dbReference type="PRINTS" id="PR00420">
    <property type="entry name" value="RNGMNOXGNASE"/>
</dbReference>
<dbReference type="GO" id="GO:0016491">
    <property type="term" value="F:oxidoreductase activity"/>
    <property type="evidence" value="ECO:0007669"/>
    <property type="project" value="UniProtKB-KW"/>
</dbReference>
<comment type="caution">
    <text evidence="8">The sequence shown here is derived from an EMBL/GenBank/DDBJ whole genome shotgun (WGS) entry which is preliminary data.</text>
</comment>
<dbReference type="Pfam" id="PF01494">
    <property type="entry name" value="FAD_binding_3"/>
    <property type="match status" value="1"/>
</dbReference>
<comment type="cofactor">
    <cofactor evidence="1">
        <name>FAD</name>
        <dbReference type="ChEBI" id="CHEBI:57692"/>
    </cofactor>
</comment>
<dbReference type="EMBL" id="SDMR01000009">
    <property type="protein sequence ID" value="TBT94860.1"/>
    <property type="molecule type" value="Genomic_DNA"/>
</dbReference>
<feature type="domain" description="FAD-binding" evidence="6">
    <location>
        <begin position="5"/>
        <end position="167"/>
    </location>
</feature>
<evidence type="ECO:0000256" key="1">
    <source>
        <dbReference type="ARBA" id="ARBA00001974"/>
    </source>
</evidence>
<evidence type="ECO:0000256" key="2">
    <source>
        <dbReference type="ARBA" id="ARBA00006796"/>
    </source>
</evidence>
<reference evidence="8 9" key="1">
    <citation type="submission" date="2019-01" db="EMBL/GenBank/DDBJ databases">
        <title>Lactibacter flavus gen. nov., sp. nov., a novel bacterium of the family Propionibacteriaceae isolated from raw milk and dairy products.</title>
        <authorList>
            <person name="Huptas C."/>
            <person name="Wenning M."/>
            <person name="Breitenwieser F."/>
            <person name="Doll E."/>
            <person name="Von Neubeck M."/>
            <person name="Busse H.-J."/>
            <person name="Scherer S."/>
        </authorList>
    </citation>
    <scope>NUCLEOTIDE SEQUENCE [LARGE SCALE GENOMIC DNA]</scope>
    <source>
        <strain evidence="8 9">DSM 22130</strain>
    </source>
</reference>
<dbReference type="OrthoDB" id="833207at2"/>
<dbReference type="PANTHER" id="PTHR43624">
    <property type="entry name" value="ELECTRON TRANSFER FLAVOPROTEIN-QUINONE OXIDOREDUCTASE YDIS-RELATED"/>
    <property type="match status" value="1"/>
</dbReference>
<evidence type="ECO:0000256" key="3">
    <source>
        <dbReference type="ARBA" id="ARBA00022630"/>
    </source>
</evidence>
<dbReference type="GO" id="GO:0071949">
    <property type="term" value="F:FAD binding"/>
    <property type="evidence" value="ECO:0007669"/>
    <property type="project" value="InterPro"/>
</dbReference>
<evidence type="ECO:0000256" key="5">
    <source>
        <dbReference type="ARBA" id="ARBA00023002"/>
    </source>
</evidence>
<dbReference type="AlphaFoldDB" id="A0A4Q9KLP4"/>
<evidence type="ECO:0000313" key="8">
    <source>
        <dbReference type="EMBL" id="TBT94860.1"/>
    </source>
</evidence>
<dbReference type="SUPFAM" id="SSF51905">
    <property type="entry name" value="FAD/NAD(P)-binding domain"/>
    <property type="match status" value="1"/>
</dbReference>
<keyword evidence="4" id="KW-0274">FAD</keyword>
<evidence type="ECO:0000313" key="9">
    <source>
        <dbReference type="Proteomes" id="UP000291933"/>
    </source>
</evidence>
<organism evidence="8 9">
    <name type="scientific">Propioniciclava tarda</name>
    <dbReference type="NCBI Taxonomy" id="433330"/>
    <lineage>
        <taxon>Bacteria</taxon>
        <taxon>Bacillati</taxon>
        <taxon>Actinomycetota</taxon>
        <taxon>Actinomycetes</taxon>
        <taxon>Propionibacteriales</taxon>
        <taxon>Propionibacteriaceae</taxon>
        <taxon>Propioniciclava</taxon>
    </lineage>
</organism>
<dbReference type="RefSeq" id="WP_131172176.1">
    <property type="nucleotide sequence ID" value="NZ_FXTL01000009.1"/>
</dbReference>
<keyword evidence="9" id="KW-1185">Reference proteome</keyword>